<dbReference type="AlphaFoldDB" id="A0ABD0S0S7"/>
<dbReference type="InterPro" id="IPR013783">
    <property type="entry name" value="Ig-like_fold"/>
</dbReference>
<dbReference type="CDD" id="cd00063">
    <property type="entry name" value="FN3"/>
    <property type="match status" value="1"/>
</dbReference>
<dbReference type="Gene3D" id="2.60.40.10">
    <property type="entry name" value="Immunoglobulins"/>
    <property type="match status" value="1"/>
</dbReference>
<evidence type="ECO:0008006" key="3">
    <source>
        <dbReference type="Google" id="ProtNLM"/>
    </source>
</evidence>
<evidence type="ECO:0000313" key="1">
    <source>
        <dbReference type="EMBL" id="KAL0204409.1"/>
    </source>
</evidence>
<proteinExistence type="predicted"/>
<dbReference type="InterPro" id="IPR036116">
    <property type="entry name" value="FN3_sf"/>
</dbReference>
<dbReference type="Proteomes" id="UP001529510">
    <property type="component" value="Unassembled WGS sequence"/>
</dbReference>
<organism evidence="1 2">
    <name type="scientific">Cirrhinus mrigala</name>
    <name type="common">Mrigala</name>
    <dbReference type="NCBI Taxonomy" id="683832"/>
    <lineage>
        <taxon>Eukaryota</taxon>
        <taxon>Metazoa</taxon>
        <taxon>Chordata</taxon>
        <taxon>Craniata</taxon>
        <taxon>Vertebrata</taxon>
        <taxon>Euteleostomi</taxon>
        <taxon>Actinopterygii</taxon>
        <taxon>Neopterygii</taxon>
        <taxon>Teleostei</taxon>
        <taxon>Ostariophysi</taxon>
        <taxon>Cypriniformes</taxon>
        <taxon>Cyprinidae</taxon>
        <taxon>Labeoninae</taxon>
        <taxon>Labeonini</taxon>
        <taxon>Cirrhinus</taxon>
    </lineage>
</organism>
<protein>
    <recommendedName>
        <fullName evidence="3">Fibronectin type-III domain-containing protein</fullName>
    </recommendedName>
</protein>
<gene>
    <name evidence="1" type="ORF">M9458_002427</name>
</gene>
<sequence>VPSHPYSVRLTAVSQRLATVSFMKPDSHGGVPISYYIINYKDTSAQDWRT</sequence>
<dbReference type="InterPro" id="IPR003961">
    <property type="entry name" value="FN3_dom"/>
</dbReference>
<dbReference type="SUPFAM" id="SSF49265">
    <property type="entry name" value="Fibronectin type III"/>
    <property type="match status" value="1"/>
</dbReference>
<accession>A0ABD0S0S7</accession>
<reference evidence="1 2" key="1">
    <citation type="submission" date="2024-05" db="EMBL/GenBank/DDBJ databases">
        <title>Genome sequencing and assembly of Indian major carp, Cirrhinus mrigala (Hamilton, 1822).</title>
        <authorList>
            <person name="Mohindra V."/>
            <person name="Chowdhury L.M."/>
            <person name="Lal K."/>
            <person name="Jena J.K."/>
        </authorList>
    </citation>
    <scope>NUCLEOTIDE SEQUENCE [LARGE SCALE GENOMIC DNA]</scope>
    <source>
        <strain evidence="1">CM1030</strain>
        <tissue evidence="1">Blood</tissue>
    </source>
</reference>
<comment type="caution">
    <text evidence="1">The sequence shown here is derived from an EMBL/GenBank/DDBJ whole genome shotgun (WGS) entry which is preliminary data.</text>
</comment>
<name>A0ABD0S0S7_CIRMR</name>
<evidence type="ECO:0000313" key="2">
    <source>
        <dbReference type="Proteomes" id="UP001529510"/>
    </source>
</evidence>
<keyword evidence="2" id="KW-1185">Reference proteome</keyword>
<dbReference type="EMBL" id="JAMKFB020000001">
    <property type="protein sequence ID" value="KAL0204409.1"/>
    <property type="molecule type" value="Genomic_DNA"/>
</dbReference>
<feature type="non-terminal residue" evidence="1">
    <location>
        <position position="50"/>
    </location>
</feature>
<feature type="non-terminal residue" evidence="1">
    <location>
        <position position="1"/>
    </location>
</feature>